<dbReference type="GeneID" id="4393204"/>
<dbReference type="InParanoid" id="Q2GY52"/>
<protein>
    <submittedName>
        <fullName evidence="1">Uncharacterized protein</fullName>
    </submittedName>
</protein>
<dbReference type="HOGENOM" id="CLU_3384697_0_0_1"/>
<keyword evidence="2" id="KW-1185">Reference proteome</keyword>
<accession>Q2GY52</accession>
<gene>
    <name evidence="1" type="ORF">CHGG_07102</name>
</gene>
<dbReference type="Proteomes" id="UP000001056">
    <property type="component" value="Unassembled WGS sequence"/>
</dbReference>
<reference evidence="2" key="1">
    <citation type="journal article" date="2015" name="Genome Announc.">
        <title>Draft genome sequence of the cellulolytic fungus Chaetomium globosum.</title>
        <authorList>
            <person name="Cuomo C.A."/>
            <person name="Untereiner W.A."/>
            <person name="Ma L.-J."/>
            <person name="Grabherr M."/>
            <person name="Birren B.W."/>
        </authorList>
    </citation>
    <scope>NUCLEOTIDE SEQUENCE [LARGE SCALE GENOMIC DNA]</scope>
    <source>
        <strain evidence="2">ATCC 6205 / CBS 148.51 / DSM 1962 / NBRC 6347 / NRRL 1970</strain>
    </source>
</reference>
<dbReference type="EMBL" id="CH408033">
    <property type="protein sequence ID" value="EAQ85849.1"/>
    <property type="molecule type" value="Genomic_DNA"/>
</dbReference>
<dbReference type="RefSeq" id="XP_001224758.1">
    <property type="nucleotide sequence ID" value="XM_001224757.1"/>
</dbReference>
<dbReference type="VEuPathDB" id="FungiDB:CHGG_07102"/>
<name>Q2GY52_CHAGB</name>
<evidence type="ECO:0000313" key="2">
    <source>
        <dbReference type="Proteomes" id="UP000001056"/>
    </source>
</evidence>
<sequence>MRKPYNQWTFGASELVGSDWESELCIGIIKTEA</sequence>
<evidence type="ECO:0000313" key="1">
    <source>
        <dbReference type="EMBL" id="EAQ85849.1"/>
    </source>
</evidence>
<dbReference type="AlphaFoldDB" id="Q2GY52"/>
<organism evidence="1 2">
    <name type="scientific">Chaetomium globosum (strain ATCC 6205 / CBS 148.51 / DSM 1962 / NBRC 6347 / NRRL 1970)</name>
    <name type="common">Soil fungus</name>
    <dbReference type="NCBI Taxonomy" id="306901"/>
    <lineage>
        <taxon>Eukaryota</taxon>
        <taxon>Fungi</taxon>
        <taxon>Dikarya</taxon>
        <taxon>Ascomycota</taxon>
        <taxon>Pezizomycotina</taxon>
        <taxon>Sordariomycetes</taxon>
        <taxon>Sordariomycetidae</taxon>
        <taxon>Sordariales</taxon>
        <taxon>Chaetomiaceae</taxon>
        <taxon>Chaetomium</taxon>
    </lineage>
</organism>
<proteinExistence type="predicted"/>